<evidence type="ECO:0000256" key="2">
    <source>
        <dbReference type="ARBA" id="ARBA00009348"/>
    </source>
</evidence>
<dbReference type="EC" id="3.2.1.18" evidence="3"/>
<gene>
    <name evidence="6" type="ORF">DVR12_04115</name>
</gene>
<dbReference type="RefSeq" id="WP_116974168.1">
    <property type="nucleotide sequence ID" value="NZ_QPMM01000001.1"/>
</dbReference>
<comment type="catalytic activity">
    <reaction evidence="1">
        <text>Hydrolysis of alpha-(2-&gt;3)-, alpha-(2-&gt;6)-, alpha-(2-&gt;8)- glycosidic linkages of terminal sialic acid residues in oligosaccharides, glycoproteins, glycolipids, colominic acid and synthetic substrates.</text>
        <dbReference type="EC" id="3.2.1.18"/>
    </reaction>
</comment>
<dbReference type="PANTHER" id="PTHR10628:SF30">
    <property type="entry name" value="EXO-ALPHA-SIALIDASE"/>
    <property type="match status" value="1"/>
</dbReference>
<feature type="domain" description="Sialidase" evidence="5">
    <location>
        <begin position="46"/>
        <end position="355"/>
    </location>
</feature>
<keyword evidence="4" id="KW-0732">Signal</keyword>
<dbReference type="GO" id="GO:0004308">
    <property type="term" value="F:exo-alpha-sialidase activity"/>
    <property type="evidence" value="ECO:0007669"/>
    <property type="project" value="UniProtKB-EC"/>
</dbReference>
<dbReference type="CDD" id="cd15482">
    <property type="entry name" value="Sialidase_non-viral"/>
    <property type="match status" value="1"/>
</dbReference>
<evidence type="ECO:0000256" key="3">
    <source>
        <dbReference type="ARBA" id="ARBA00012733"/>
    </source>
</evidence>
<dbReference type="SUPFAM" id="SSF50939">
    <property type="entry name" value="Sialidases"/>
    <property type="match status" value="1"/>
</dbReference>
<reference evidence="6 7" key="1">
    <citation type="submission" date="2018-07" db="EMBL/GenBank/DDBJ databases">
        <title>Chitinophaga K2CV101002-2 sp. nov., isolated from a monsoon evergreen broad-leaved forest soil.</title>
        <authorList>
            <person name="Lv Y."/>
        </authorList>
    </citation>
    <scope>NUCLEOTIDE SEQUENCE [LARGE SCALE GENOMIC DNA]</scope>
    <source>
        <strain evidence="6 7">GDMCC 1.1288</strain>
    </source>
</reference>
<dbReference type="InterPro" id="IPR036278">
    <property type="entry name" value="Sialidase_sf"/>
</dbReference>
<sequence>MKKLSIIFFLFVVCISSYAQSVAVFTSGRDGYASFRIPAVIKLKDEILAFAEGRVNNSGDFGNIDIVMKRSVDGGKTWSALNKIVDNQELQAGNPAPVVDYLDPNYPGGRIFLFYNTGNNGEGEVRKGKGSREVWFITSTDAGKTWSAPQNITASVHHSSEYETNGDWRSYANTPGHAMQMTTGRYKGRIYVAANHSEGGPKRDFTDYKAHGFYTDDHGSTFRLGATLPFEGSNESTAAELSGSRLMLNARNQRGNIKARVIGISDDGGETWSKTYVDYQLPDPVCEGSLLHIGWKKGKSVLAFSNAADTTNRDRLTLRISTDDGNSWSQHYLVAAGEQPDNGFIAYSDLVQISKRSIGILYEAHHYKEILFTKVAIR</sequence>
<evidence type="ECO:0000313" key="7">
    <source>
        <dbReference type="Proteomes" id="UP000260644"/>
    </source>
</evidence>
<comment type="caution">
    <text evidence="6">The sequence shown here is derived from an EMBL/GenBank/DDBJ whole genome shotgun (WGS) entry which is preliminary data.</text>
</comment>
<name>A0A3E1YHZ0_9BACT</name>
<dbReference type="AlphaFoldDB" id="A0A3E1YHZ0"/>
<feature type="chain" id="PRO_5017692509" description="exo-alpha-sialidase" evidence="4">
    <location>
        <begin position="20"/>
        <end position="378"/>
    </location>
</feature>
<comment type="similarity">
    <text evidence="2">Belongs to the glycosyl hydrolase 33 family.</text>
</comment>
<dbReference type="Pfam" id="PF13088">
    <property type="entry name" value="BNR_2"/>
    <property type="match status" value="1"/>
</dbReference>
<accession>A0A3E1YHZ0</accession>
<feature type="signal peptide" evidence="4">
    <location>
        <begin position="1"/>
        <end position="19"/>
    </location>
</feature>
<organism evidence="6 7">
    <name type="scientific">Chitinophaga silvatica</name>
    <dbReference type="NCBI Taxonomy" id="2282649"/>
    <lineage>
        <taxon>Bacteria</taxon>
        <taxon>Pseudomonadati</taxon>
        <taxon>Bacteroidota</taxon>
        <taxon>Chitinophagia</taxon>
        <taxon>Chitinophagales</taxon>
        <taxon>Chitinophagaceae</taxon>
        <taxon>Chitinophaga</taxon>
    </lineage>
</organism>
<dbReference type="OrthoDB" id="7294637at2"/>
<dbReference type="Proteomes" id="UP000260644">
    <property type="component" value="Unassembled WGS sequence"/>
</dbReference>
<evidence type="ECO:0000259" key="5">
    <source>
        <dbReference type="Pfam" id="PF13088"/>
    </source>
</evidence>
<dbReference type="InterPro" id="IPR011040">
    <property type="entry name" value="Sialidase"/>
</dbReference>
<dbReference type="Gene3D" id="2.120.10.10">
    <property type="match status" value="1"/>
</dbReference>
<dbReference type="PANTHER" id="PTHR10628">
    <property type="entry name" value="SIALIDASE"/>
    <property type="match status" value="1"/>
</dbReference>
<keyword evidence="7" id="KW-1185">Reference proteome</keyword>
<proteinExistence type="inferred from homology"/>
<dbReference type="GO" id="GO:0016020">
    <property type="term" value="C:membrane"/>
    <property type="evidence" value="ECO:0007669"/>
    <property type="project" value="TreeGrafter"/>
</dbReference>
<evidence type="ECO:0000256" key="4">
    <source>
        <dbReference type="SAM" id="SignalP"/>
    </source>
</evidence>
<dbReference type="GO" id="GO:0005737">
    <property type="term" value="C:cytoplasm"/>
    <property type="evidence" value="ECO:0007669"/>
    <property type="project" value="TreeGrafter"/>
</dbReference>
<protein>
    <recommendedName>
        <fullName evidence="3">exo-alpha-sialidase</fullName>
        <ecNumber evidence="3">3.2.1.18</ecNumber>
    </recommendedName>
</protein>
<evidence type="ECO:0000313" key="6">
    <source>
        <dbReference type="EMBL" id="RFS26976.1"/>
    </source>
</evidence>
<dbReference type="InterPro" id="IPR026856">
    <property type="entry name" value="Sialidase_fam"/>
</dbReference>
<evidence type="ECO:0000256" key="1">
    <source>
        <dbReference type="ARBA" id="ARBA00000427"/>
    </source>
</evidence>
<dbReference type="GO" id="GO:0009313">
    <property type="term" value="P:oligosaccharide catabolic process"/>
    <property type="evidence" value="ECO:0007669"/>
    <property type="project" value="TreeGrafter"/>
</dbReference>
<dbReference type="EMBL" id="QPMM01000001">
    <property type="protein sequence ID" value="RFS26976.1"/>
    <property type="molecule type" value="Genomic_DNA"/>
</dbReference>
<dbReference type="GO" id="GO:0006689">
    <property type="term" value="P:ganglioside catabolic process"/>
    <property type="evidence" value="ECO:0007669"/>
    <property type="project" value="TreeGrafter"/>
</dbReference>